<comment type="caution">
    <text evidence="1">The sequence shown here is derived from an EMBL/GenBank/DDBJ whole genome shotgun (WGS) entry which is preliminary data.</text>
</comment>
<dbReference type="GeneID" id="66099271"/>
<protein>
    <submittedName>
        <fullName evidence="1">Uncharacterized protein</fullName>
    </submittedName>
</protein>
<sequence length="230" mass="26467">MTHDWLKGGAENPSENRWLAQYPSAACFGSSARRPSASIRHHRKILVSIFKTTQGLRRAVYCRSDFHWTHFFSTTDLIPISDDAPLPPSYTHACLIARSAVHFVVTMLSMKYSEKQASPLLPVSPAVRIFRQAVGLVQEPILSQIQLRFCRSLDTPCYISRLTDKQEKLRMFLRTLEVIHGPPKTRRREAPGRNYFLCQNFILQSLSYRRIPDITIQRDAAAWSLFTQNF</sequence>
<dbReference type="RefSeq" id="XP_043041614.1">
    <property type="nucleotide sequence ID" value="XM_043176984.1"/>
</dbReference>
<reference evidence="1" key="1">
    <citation type="submission" date="2020-11" db="EMBL/GenBank/DDBJ databases">
        <title>Adaptations for nitrogen fixation in a non-lichenized fungal sporocarp promotes dispersal by wood-feeding termites.</title>
        <authorList>
            <consortium name="DOE Joint Genome Institute"/>
            <person name="Koch R.A."/>
            <person name="Yoon G."/>
            <person name="Arayal U."/>
            <person name="Lail K."/>
            <person name="Amirebrahimi M."/>
            <person name="Labutti K."/>
            <person name="Lipzen A."/>
            <person name="Riley R."/>
            <person name="Barry K."/>
            <person name="Henrissat B."/>
            <person name="Grigoriev I.V."/>
            <person name="Herr J.R."/>
            <person name="Aime M.C."/>
        </authorList>
    </citation>
    <scope>NUCLEOTIDE SEQUENCE</scope>
    <source>
        <strain evidence="1">MCA 3950</strain>
    </source>
</reference>
<dbReference type="Proteomes" id="UP000812287">
    <property type="component" value="Unassembled WGS sequence"/>
</dbReference>
<name>A0A9P8AU50_9AGAR</name>
<keyword evidence="2" id="KW-1185">Reference proteome</keyword>
<organism evidence="1 2">
    <name type="scientific">Guyanagaster necrorhizus</name>
    <dbReference type="NCBI Taxonomy" id="856835"/>
    <lineage>
        <taxon>Eukaryota</taxon>
        <taxon>Fungi</taxon>
        <taxon>Dikarya</taxon>
        <taxon>Basidiomycota</taxon>
        <taxon>Agaricomycotina</taxon>
        <taxon>Agaricomycetes</taxon>
        <taxon>Agaricomycetidae</taxon>
        <taxon>Agaricales</taxon>
        <taxon>Marasmiineae</taxon>
        <taxon>Physalacriaceae</taxon>
        <taxon>Guyanagaster</taxon>
    </lineage>
</organism>
<dbReference type="EMBL" id="MU250530">
    <property type="protein sequence ID" value="KAG7448114.1"/>
    <property type="molecule type" value="Genomic_DNA"/>
</dbReference>
<evidence type="ECO:0000313" key="1">
    <source>
        <dbReference type="EMBL" id="KAG7448114.1"/>
    </source>
</evidence>
<proteinExistence type="predicted"/>
<dbReference type="AlphaFoldDB" id="A0A9P8AU50"/>
<gene>
    <name evidence="1" type="ORF">BT62DRAFT_1003895</name>
</gene>
<evidence type="ECO:0000313" key="2">
    <source>
        <dbReference type="Proteomes" id="UP000812287"/>
    </source>
</evidence>
<accession>A0A9P8AU50</accession>